<accession>A0A6G7GJK5</accession>
<evidence type="ECO:0000313" key="1">
    <source>
        <dbReference type="EMBL" id="QII09705.1"/>
    </source>
</evidence>
<organism evidence="1 2">
    <name type="scientific">Kuenenia stuttgartiensis</name>
    <dbReference type="NCBI Taxonomy" id="174633"/>
    <lineage>
        <taxon>Bacteria</taxon>
        <taxon>Pseudomonadati</taxon>
        <taxon>Planctomycetota</taxon>
        <taxon>Candidatus Brocadiia</taxon>
        <taxon>Candidatus Brocadiales</taxon>
        <taxon>Candidatus Brocadiaceae</taxon>
        <taxon>Candidatus Kuenenia</taxon>
    </lineage>
</organism>
<protein>
    <submittedName>
        <fullName evidence="1">Uncharacterized protein</fullName>
    </submittedName>
</protein>
<sequence>MKNRRIMLFHSCDSLSVAMQKISPTAVRHNSLSVISLHTSIRQCVLFGKIFNGEIRKLNTKF</sequence>
<dbReference type="Proteomes" id="UP000501926">
    <property type="component" value="Chromosome"/>
</dbReference>
<reference evidence="1 2" key="1">
    <citation type="submission" date="2020-02" db="EMBL/GenBank/DDBJ databases">
        <title>Newly sequenced genome of strain CSTR1 showed variability in Candidatus Kuenenia stuttgartiensis genomes.</title>
        <authorList>
            <person name="Ding C."/>
            <person name="Adrian L."/>
        </authorList>
    </citation>
    <scope>NUCLEOTIDE SEQUENCE [LARGE SCALE GENOMIC DNA]</scope>
    <source>
        <strain evidence="1 2">CSTR1</strain>
    </source>
</reference>
<name>A0A6G7GJK5_KUEST</name>
<dbReference type="AlphaFoldDB" id="A0A6G7GJK5"/>
<gene>
    <name evidence="1" type="ORF">KsCSTR_03260</name>
</gene>
<proteinExistence type="predicted"/>
<evidence type="ECO:0000313" key="2">
    <source>
        <dbReference type="Proteomes" id="UP000501926"/>
    </source>
</evidence>
<dbReference type="EMBL" id="CP049055">
    <property type="protein sequence ID" value="QII09705.1"/>
    <property type="molecule type" value="Genomic_DNA"/>
</dbReference>